<dbReference type="NCBIfam" id="TIGR01141">
    <property type="entry name" value="hisC"/>
    <property type="match status" value="1"/>
</dbReference>
<dbReference type="AlphaFoldDB" id="D3UIW8"/>
<dbReference type="Proteomes" id="UP000001522">
    <property type="component" value="Chromosome"/>
</dbReference>
<dbReference type="PANTHER" id="PTHR43643">
    <property type="entry name" value="HISTIDINOL-PHOSPHATE AMINOTRANSFERASE 2"/>
    <property type="match status" value="1"/>
</dbReference>
<dbReference type="Gene3D" id="3.90.1150.10">
    <property type="entry name" value="Aspartate Aminotransferase, domain 1"/>
    <property type="match status" value="1"/>
</dbReference>
<dbReference type="InterPro" id="IPR050106">
    <property type="entry name" value="HistidinolP_aminotransfase"/>
</dbReference>
<dbReference type="EMBL" id="FN555004">
    <property type="protein sequence ID" value="CBG40443.1"/>
    <property type="molecule type" value="Genomic_DNA"/>
</dbReference>
<dbReference type="UniPathway" id="UPA00031">
    <property type="reaction ID" value="UER00012"/>
</dbReference>
<reference evidence="11 12" key="1">
    <citation type="journal article" date="2010" name="BMC Genomics">
        <title>Comparative genomics and proteomics of Helicobacter mustelae, an ulcerogenic and carcinogenic gastric pathogen.</title>
        <authorList>
            <person name="O'Toole P.W."/>
            <person name="Snelling W.J."/>
            <person name="Canchaya C."/>
            <person name="Forde B.M."/>
            <person name="Hardie K.R."/>
            <person name="Josenhans C."/>
            <person name="Graham R.L.J."/>
            <person name="McMullan G."/>
            <person name="Parkhill J."/>
            <person name="Belda E."/>
            <person name="Bentley S.D."/>
        </authorList>
    </citation>
    <scope>NUCLEOTIDE SEQUENCE [LARGE SCALE GENOMIC DNA]</scope>
    <source>
        <strain evidence="12">ATCC 43772 / LMG 18044 / NCTC 12198 / 12198</strain>
    </source>
</reference>
<dbReference type="eggNOG" id="COG0079">
    <property type="taxonomic scope" value="Bacteria"/>
</dbReference>
<proteinExistence type="inferred from homology"/>
<evidence type="ECO:0000256" key="8">
    <source>
        <dbReference type="ARBA" id="ARBA00047481"/>
    </source>
</evidence>
<dbReference type="InterPro" id="IPR001917">
    <property type="entry name" value="Aminotrans_II_pyridoxalP_BS"/>
</dbReference>
<comment type="catalytic activity">
    <reaction evidence="8 9">
        <text>L-histidinol phosphate + 2-oxoglutarate = 3-(imidazol-4-yl)-2-oxopropyl phosphate + L-glutamate</text>
        <dbReference type="Rhea" id="RHEA:23744"/>
        <dbReference type="ChEBI" id="CHEBI:16810"/>
        <dbReference type="ChEBI" id="CHEBI:29985"/>
        <dbReference type="ChEBI" id="CHEBI:57766"/>
        <dbReference type="ChEBI" id="CHEBI:57980"/>
        <dbReference type="EC" id="2.6.1.9"/>
    </reaction>
</comment>
<organism evidence="11 12">
    <name type="scientific">Helicobacter mustelae (strain ATCC 43772 / CCUG 25715 / CIP 103759 / LMG 18044 / NCTC 12198 / R85-136P)</name>
    <name type="common">Campylobacter mustelae</name>
    <dbReference type="NCBI Taxonomy" id="679897"/>
    <lineage>
        <taxon>Bacteria</taxon>
        <taxon>Pseudomonadati</taxon>
        <taxon>Campylobacterota</taxon>
        <taxon>Epsilonproteobacteria</taxon>
        <taxon>Campylobacterales</taxon>
        <taxon>Helicobacteraceae</taxon>
        <taxon>Helicobacter</taxon>
    </lineage>
</organism>
<evidence type="ECO:0000256" key="1">
    <source>
        <dbReference type="ARBA" id="ARBA00001933"/>
    </source>
</evidence>
<dbReference type="InterPro" id="IPR005861">
    <property type="entry name" value="HisP_aminotrans"/>
</dbReference>
<dbReference type="GO" id="GO:0004400">
    <property type="term" value="F:histidinol-phosphate transaminase activity"/>
    <property type="evidence" value="ECO:0007669"/>
    <property type="project" value="UniProtKB-UniRule"/>
</dbReference>
<dbReference type="PROSITE" id="PS00599">
    <property type="entry name" value="AA_TRANSFER_CLASS_2"/>
    <property type="match status" value="1"/>
</dbReference>
<dbReference type="PANTHER" id="PTHR43643:SF3">
    <property type="entry name" value="HISTIDINOL-PHOSPHATE AMINOTRANSFERASE"/>
    <property type="match status" value="1"/>
</dbReference>
<evidence type="ECO:0000256" key="6">
    <source>
        <dbReference type="ARBA" id="ARBA00022679"/>
    </source>
</evidence>
<evidence type="ECO:0000256" key="7">
    <source>
        <dbReference type="ARBA" id="ARBA00022898"/>
    </source>
</evidence>
<comment type="similarity">
    <text evidence="3 9">Belongs to the class-II pyridoxal-phosphate-dependent aminotransferase family. Histidinol-phosphate aminotransferase subfamily.</text>
</comment>
<comment type="cofactor">
    <cofactor evidence="1 9">
        <name>pyridoxal 5'-phosphate</name>
        <dbReference type="ChEBI" id="CHEBI:597326"/>
    </cofactor>
</comment>
<comment type="pathway">
    <text evidence="2 9">Amino-acid biosynthesis; L-histidine biosynthesis; L-histidine from 5-phospho-alpha-D-ribose 1-diphosphate: step 7/9.</text>
</comment>
<dbReference type="SUPFAM" id="SSF53383">
    <property type="entry name" value="PLP-dependent transferases"/>
    <property type="match status" value="1"/>
</dbReference>
<feature type="domain" description="Aminotransferase class I/classII large" evidence="10">
    <location>
        <begin position="32"/>
        <end position="355"/>
    </location>
</feature>
<protein>
    <recommendedName>
        <fullName evidence="9">Histidinol-phosphate aminotransferase</fullName>
        <ecNumber evidence="9">2.6.1.9</ecNumber>
    </recommendedName>
    <alternativeName>
        <fullName evidence="9">Imidazole acetol-phosphate transaminase</fullName>
    </alternativeName>
</protein>
<dbReference type="InterPro" id="IPR015424">
    <property type="entry name" value="PyrdxlP-dep_Trfase"/>
</dbReference>
<evidence type="ECO:0000256" key="4">
    <source>
        <dbReference type="ARBA" id="ARBA00011738"/>
    </source>
</evidence>
<gene>
    <name evidence="9 11" type="primary">hisC</name>
    <name evidence="11" type="ordered locus">HMU11880</name>
</gene>
<evidence type="ECO:0000256" key="2">
    <source>
        <dbReference type="ARBA" id="ARBA00005011"/>
    </source>
</evidence>
<dbReference type="CDD" id="cd00609">
    <property type="entry name" value="AAT_like"/>
    <property type="match status" value="1"/>
</dbReference>
<dbReference type="GO" id="GO:0000105">
    <property type="term" value="P:L-histidine biosynthetic process"/>
    <property type="evidence" value="ECO:0007669"/>
    <property type="project" value="UniProtKB-UniRule"/>
</dbReference>
<dbReference type="HOGENOM" id="CLU_017584_3_3_7"/>
<evidence type="ECO:0000313" key="11">
    <source>
        <dbReference type="EMBL" id="CBG40443.1"/>
    </source>
</evidence>
<evidence type="ECO:0000256" key="9">
    <source>
        <dbReference type="HAMAP-Rule" id="MF_01023"/>
    </source>
</evidence>
<dbReference type="InterPro" id="IPR015422">
    <property type="entry name" value="PyrdxlP-dep_Trfase_small"/>
</dbReference>
<keyword evidence="5 9" id="KW-0032">Aminotransferase</keyword>
<dbReference type="InterPro" id="IPR015421">
    <property type="entry name" value="PyrdxlP-dep_Trfase_major"/>
</dbReference>
<dbReference type="STRING" id="679897.HMU11880"/>
<keyword evidence="12" id="KW-1185">Reference proteome</keyword>
<evidence type="ECO:0000313" key="12">
    <source>
        <dbReference type="Proteomes" id="UP000001522"/>
    </source>
</evidence>
<evidence type="ECO:0000256" key="5">
    <source>
        <dbReference type="ARBA" id="ARBA00022576"/>
    </source>
</evidence>
<keyword evidence="7 9" id="KW-0663">Pyridoxal phosphate</keyword>
<name>D3UIW8_HELM1</name>
<dbReference type="Pfam" id="PF00155">
    <property type="entry name" value="Aminotran_1_2"/>
    <property type="match status" value="1"/>
</dbReference>
<dbReference type="KEGG" id="hms:HMU11880"/>
<evidence type="ECO:0000256" key="3">
    <source>
        <dbReference type="ARBA" id="ARBA00007970"/>
    </source>
</evidence>
<dbReference type="HAMAP" id="MF_01023">
    <property type="entry name" value="HisC_aminotrans_2"/>
    <property type="match status" value="1"/>
</dbReference>
<dbReference type="EC" id="2.6.1.9" evidence="9"/>
<feature type="modified residue" description="N6-(pyridoxal phosphate)lysine" evidence="9">
    <location>
        <position position="225"/>
    </location>
</feature>
<dbReference type="InterPro" id="IPR004839">
    <property type="entry name" value="Aminotransferase_I/II_large"/>
</dbReference>
<evidence type="ECO:0000259" key="10">
    <source>
        <dbReference type="Pfam" id="PF00155"/>
    </source>
</evidence>
<dbReference type="RefSeq" id="WP_013023512.1">
    <property type="nucleotide sequence ID" value="NC_013949.1"/>
</dbReference>
<comment type="subunit">
    <text evidence="4 9">Homodimer.</text>
</comment>
<keyword evidence="9" id="KW-0028">Amino-acid biosynthesis</keyword>
<keyword evidence="9" id="KW-0368">Histidine biosynthesis</keyword>
<dbReference type="Gene3D" id="3.40.640.10">
    <property type="entry name" value="Type I PLP-dependent aspartate aminotransferase-like (Major domain)"/>
    <property type="match status" value="1"/>
</dbReference>
<keyword evidence="6 9" id="KW-0808">Transferase</keyword>
<accession>D3UIW8</accession>
<dbReference type="GO" id="GO:0030170">
    <property type="term" value="F:pyridoxal phosphate binding"/>
    <property type="evidence" value="ECO:0007669"/>
    <property type="project" value="InterPro"/>
</dbReference>
<sequence length="365" mass="40975">MHFNPCLNAIKTYQAGRPIEEVVEKYGIKPQEVIKLASNENPYGCSKLVLEALQKKLSFINLYPDDSMSALKALLSQKFHISPENLIIGAGSDQILEFCVRAKCNEKSKVLMAGITFAMYEIYAKQVGAQVLKTTSHEHDLEEFLDLYAAHKPEIIFLCTPNNPLGECLDAKAVEEFLENIDKECLVILDGAYQEYASYKDPKKALDPKLFERFGNVILLRTFSKAYGLGGMRMGYGIAEKSLISQLYKMRPPFNVGTLSLEAACAALGDEVFVRECIAKNFTEMQKYKDFADAHGIEYLDSWSNFIVFFCEGKRLNSSALAEAFMQKGIIIRDLASYGMNAVRITIGTEEQNLKVFSFLQAFLS</sequence>